<dbReference type="Proteomes" id="UP001596303">
    <property type="component" value="Unassembled WGS sequence"/>
</dbReference>
<gene>
    <name evidence="1" type="ORF">ACFQDM_04495</name>
</gene>
<sequence length="172" mass="18857">MSLITLPALAQEKTPLESIYACANISDNTERLACFDAAVSATRQAENQGEFKTITRQEAETVQKDAFGFSMPSLPTFSLPGFGGGSDDDSVKKDDSGQIEEVTLPLKSATTDAYGKVVLVFENGQVWRQNDSDKIRISRKRPPTSAVIKRAAFGSYLIRLNTGERFKASREQ</sequence>
<reference evidence="2" key="1">
    <citation type="journal article" date="2019" name="Int. J. Syst. Evol. Microbiol.">
        <title>The Global Catalogue of Microorganisms (GCM) 10K type strain sequencing project: providing services to taxonomists for standard genome sequencing and annotation.</title>
        <authorList>
            <consortium name="The Broad Institute Genomics Platform"/>
            <consortium name="The Broad Institute Genome Sequencing Center for Infectious Disease"/>
            <person name="Wu L."/>
            <person name="Ma J."/>
        </authorList>
    </citation>
    <scope>NUCLEOTIDE SEQUENCE [LARGE SCALE GENOMIC DNA]</scope>
    <source>
        <strain evidence="2">CGMCC-1.15741</strain>
    </source>
</reference>
<accession>A0ABW1S714</accession>
<dbReference type="RefSeq" id="WP_377376036.1">
    <property type="nucleotide sequence ID" value="NZ_JBHSSW010000004.1"/>
</dbReference>
<organism evidence="1 2">
    <name type="scientific">Ponticaulis profundi</name>
    <dbReference type="NCBI Taxonomy" id="2665222"/>
    <lineage>
        <taxon>Bacteria</taxon>
        <taxon>Pseudomonadati</taxon>
        <taxon>Pseudomonadota</taxon>
        <taxon>Alphaproteobacteria</taxon>
        <taxon>Hyphomonadales</taxon>
        <taxon>Hyphomonadaceae</taxon>
        <taxon>Ponticaulis</taxon>
    </lineage>
</organism>
<proteinExistence type="predicted"/>
<name>A0ABW1S714_9PROT</name>
<evidence type="ECO:0000313" key="1">
    <source>
        <dbReference type="EMBL" id="MFC6197323.1"/>
    </source>
</evidence>
<protein>
    <submittedName>
        <fullName evidence="1">Uncharacterized protein</fullName>
    </submittedName>
</protein>
<keyword evidence="2" id="KW-1185">Reference proteome</keyword>
<comment type="caution">
    <text evidence="1">The sequence shown here is derived from an EMBL/GenBank/DDBJ whole genome shotgun (WGS) entry which is preliminary data.</text>
</comment>
<dbReference type="EMBL" id="JBHSSW010000004">
    <property type="protein sequence ID" value="MFC6197323.1"/>
    <property type="molecule type" value="Genomic_DNA"/>
</dbReference>
<evidence type="ECO:0000313" key="2">
    <source>
        <dbReference type="Proteomes" id="UP001596303"/>
    </source>
</evidence>